<dbReference type="GO" id="GO:0031490">
    <property type="term" value="F:chromatin DNA binding"/>
    <property type="evidence" value="ECO:0007669"/>
    <property type="project" value="TreeGrafter"/>
</dbReference>
<dbReference type="InterPro" id="IPR045109">
    <property type="entry name" value="LSDs-like"/>
</dbReference>
<dbReference type="SUPFAM" id="SSF51197">
    <property type="entry name" value="Clavaminate synthase-like"/>
    <property type="match status" value="1"/>
</dbReference>
<proteinExistence type="predicted"/>
<feature type="compositionally biased region" description="Basic and acidic residues" evidence="4">
    <location>
        <begin position="529"/>
        <end position="538"/>
    </location>
</feature>
<feature type="compositionally biased region" description="Basic residues" evidence="4">
    <location>
        <begin position="430"/>
        <end position="439"/>
    </location>
</feature>
<sequence>MSTEQSSPKIPQDERPIESEKAKEPETMPPPSQNNEKAATTIDKPATTDVDNHTTTSVNNKDAESLHEPSNQLIASTSAMPAPESSALETTDDNRTEGDKLDEENTEVEMELAPLPTEFDPDAPLPEPKPISAEDQITSNPFGVIEHEDQDDLNSISDHNENNVEQLQDQEQEQGEGGEEEDEQINLMEYITSLQQSGATFGEEEEVREGEQDQEQETETEEGENPLQSQELVEQSEHVEASIDNNNAENTTRDAQQLVSTPGKEQAQAQTEQEGQGDQSHDRDQAQEEGEEQSKDKEGTNDVEMAATRASSPLTPASDIPELPDTLSFSPKNTTDPLPPIRKNRTSTQTKKSSADISEIQPSVPHAESSSAARRRSSTPEAEPVPEPEPENTDTTTTLSRISAPKVALKLGTKRSSIDNVQDSKEKAKLKGKPRGRGPKGKEKEIVIDYDDLNSLSDPEELRELDDQGYVPRGGKHMNEESSNIEEEVVYNGDGKRPYKKQKVGNGKAKAKKGPGTKKRLDATSGIKVSDKPPEKITPRGKGMSDAVIKQQALGKTKEVQVSTCQRPRYGVWGKCTQCIAKVGGDSCRFRDLRSFPVDPESGDITGPGFFETTEWKDEITPLPTEFNRDFEEEDIIRTEKTVAPMLLPLITSEARHVFGKKAIKRGMDAAKHRSVCDFCSSTIFGGWFFCKTCGRDFCLSCERYFPDSLETIMESPWPMPDAARPRLLKCQHEIVLPTISKGKEGNDGEKTQRQPPRPKGPAMHSRLKLQAISRFDENELKDHWLRLFEFVLDDININNIDDIAKDSNKNITDDKHRGHSDESMTKTKDFTNLDLESKLNLMGLSSLNDDQVKNLLKNHKLLPLPQKSNSNEDDVDVEPIIPLPKDDIVIDSSLIEEGEKNQEENHGNDSRSIDKIEKQKWRYTKITNPHVEPIPDPAELSEHSREFMLIDDKDLTNAVFDKMWSQGEPIVVDNVDKKLHLGWGPDDFIERFGQEECYVVNCQTNVPQPTTVGKFFEKFKDVEGRNQDILKLKDWPATDDFKNTHPELYNDFCDALPVPDYTRREGVLNLYSHFPPGPTRPDIGPKMYNAFKANELKGGFGSTRLHMDVADAVNLLLYSSSKNLDGNGNGDIGCAVWDLFRSEDSDLIRQFLIEKFGSTYIFTDPIHSQLFYLDSNLRKELFETKNVKSWRIYQYPGQAVFIPAGCAHQVCNLSDCIKIALDFVSPHNVRRCQQLTADFRKENFAKAWKEDVLQLYNVLWYSWLSCIETRKRRIKKSEQDAITQKAREDHLASLRKGQHESSLLQHHHHQNHQHHSNTFRQSHIRLGSPLSSAPNQAWGGGNWNNVSSVRDEPHFNIDSTSSSISRGGSPTLARIMNEDEEEYLNGDNNNETVNKRNSNGDEPNKNDDNEDDNDKDKDEIEEKEEEEKKEKAKNQEEKRKARRNLAEGLLSITLKKEPPSSSEIFLGSKSLYSTGKKNMILLKSKSSSSSSANPISINGSTNNNNNNNNNNKDEFTESKPTLSARQLSLIAKQKELEKREKERQERRLKNPPRELRTSTLIKLGAKKIEDVLELAKNDMFTPPPESNEVVGLGQLGQEEIWPNPNPNPHPNPLSTSLPLPEPLPEPTSNIINTLHQQQSEQGNYGDMDTDIDIDINSPMTVDLHLDPDIEIGIDTEMRDHLRSLQSGLDLDQDDINTLENNENYEDYIDHDNNSHHETLNDFENHITQQSQDDLNQNQIAQNINTEEFGSNLNMDMDIDESEELAAHLRLVGEMDMDDDVEADENVQQEENQGLFGI</sequence>
<organism evidence="6 7">
    <name type="scientific">Kwoniella dendrophila CBS 6074</name>
    <dbReference type="NCBI Taxonomy" id="1295534"/>
    <lineage>
        <taxon>Eukaryota</taxon>
        <taxon>Fungi</taxon>
        <taxon>Dikarya</taxon>
        <taxon>Basidiomycota</taxon>
        <taxon>Agaricomycotina</taxon>
        <taxon>Tremellomycetes</taxon>
        <taxon>Tremellales</taxon>
        <taxon>Cryptococcaceae</taxon>
        <taxon>Kwoniella</taxon>
    </lineage>
</organism>
<feature type="domain" description="JmjC" evidence="5">
    <location>
        <begin position="1064"/>
        <end position="1241"/>
    </location>
</feature>
<dbReference type="GO" id="GO:0000785">
    <property type="term" value="C:chromatin"/>
    <property type="evidence" value="ECO:0007669"/>
    <property type="project" value="TreeGrafter"/>
</dbReference>
<reference evidence="6 7" key="1">
    <citation type="submission" date="2024-01" db="EMBL/GenBank/DDBJ databases">
        <title>Comparative genomics of Cryptococcus and Kwoniella reveals pathogenesis evolution and contrasting modes of karyotype evolution via chromosome fusion or intercentromeric recombination.</title>
        <authorList>
            <person name="Coelho M.A."/>
            <person name="David-Palma M."/>
            <person name="Shea T."/>
            <person name="Bowers K."/>
            <person name="McGinley-Smith S."/>
            <person name="Mohammad A.W."/>
            <person name="Gnirke A."/>
            <person name="Yurkov A.M."/>
            <person name="Nowrousian M."/>
            <person name="Sun S."/>
            <person name="Cuomo C.A."/>
            <person name="Heitman J."/>
        </authorList>
    </citation>
    <scope>NUCLEOTIDE SEQUENCE [LARGE SCALE GENOMIC DNA]</scope>
    <source>
        <strain evidence="6 7">CBS 6074</strain>
    </source>
</reference>
<evidence type="ECO:0000256" key="4">
    <source>
        <dbReference type="SAM" id="MobiDB-lite"/>
    </source>
</evidence>
<evidence type="ECO:0000313" key="6">
    <source>
        <dbReference type="EMBL" id="WWC85206.1"/>
    </source>
</evidence>
<feature type="compositionally biased region" description="Basic and acidic residues" evidence="4">
    <location>
        <begin position="11"/>
        <end position="26"/>
    </location>
</feature>
<accession>A0AAX4JJN7</accession>
<dbReference type="Proteomes" id="UP001355207">
    <property type="component" value="Chromosome 1"/>
</dbReference>
<feature type="region of interest" description="Disordered" evidence="4">
    <location>
        <begin position="1383"/>
        <end position="1442"/>
    </location>
</feature>
<evidence type="ECO:0000313" key="7">
    <source>
        <dbReference type="Proteomes" id="UP001355207"/>
    </source>
</evidence>
<dbReference type="GO" id="GO:0000118">
    <property type="term" value="C:histone deacetylase complex"/>
    <property type="evidence" value="ECO:0007669"/>
    <property type="project" value="TreeGrafter"/>
</dbReference>
<keyword evidence="2" id="KW-0479">Metal-binding</keyword>
<evidence type="ECO:0000259" key="5">
    <source>
        <dbReference type="PROSITE" id="PS51184"/>
    </source>
</evidence>
<dbReference type="GO" id="GO:0006357">
    <property type="term" value="P:regulation of transcription by RNA polymerase II"/>
    <property type="evidence" value="ECO:0007669"/>
    <property type="project" value="TreeGrafter"/>
</dbReference>
<dbReference type="RefSeq" id="XP_066071969.1">
    <property type="nucleotide sequence ID" value="XM_066215872.1"/>
</dbReference>
<dbReference type="PANTHER" id="PTHR12549:SF38">
    <property type="entry name" value="JMJC DOMAIN-CONTAINING HISTONE DEMETHYLASE 2, ISOFORM A"/>
    <property type="match status" value="1"/>
</dbReference>
<feature type="compositionally biased region" description="Polar residues" evidence="4">
    <location>
        <begin position="243"/>
        <end position="260"/>
    </location>
</feature>
<feature type="compositionally biased region" description="Polar residues" evidence="4">
    <location>
        <begin position="1387"/>
        <end position="1398"/>
    </location>
</feature>
<dbReference type="EMBL" id="CP144098">
    <property type="protein sequence ID" value="WWC85206.1"/>
    <property type="molecule type" value="Genomic_DNA"/>
</dbReference>
<dbReference type="GeneID" id="91090737"/>
<feature type="region of interest" description="Disordered" evidence="4">
    <location>
        <begin position="1"/>
        <end position="546"/>
    </location>
</feature>
<feature type="compositionally biased region" description="Basic and acidic residues" evidence="4">
    <location>
        <begin position="279"/>
        <end position="300"/>
    </location>
</feature>
<dbReference type="PROSITE" id="PS51184">
    <property type="entry name" value="JMJC"/>
    <property type="match status" value="1"/>
</dbReference>
<dbReference type="PANTHER" id="PTHR12549">
    <property type="entry name" value="JMJC DOMAIN-CONTAINING HISTONE DEMETHYLATION PROTEIN"/>
    <property type="match status" value="1"/>
</dbReference>
<feature type="region of interest" description="Disordered" evidence="4">
    <location>
        <begin position="1536"/>
        <end position="1556"/>
    </location>
</feature>
<feature type="compositionally biased region" description="Low complexity" evidence="4">
    <location>
        <begin position="1360"/>
        <end position="1370"/>
    </location>
</feature>
<feature type="compositionally biased region" description="Polar residues" evidence="4">
    <location>
        <begin position="1493"/>
        <end position="1502"/>
    </location>
</feature>
<feature type="compositionally biased region" description="Basic residues" evidence="4">
    <location>
        <begin position="1306"/>
        <end position="1318"/>
    </location>
</feature>
<dbReference type="Pfam" id="PF02373">
    <property type="entry name" value="JmjC"/>
    <property type="match status" value="1"/>
</dbReference>
<evidence type="ECO:0000256" key="1">
    <source>
        <dbReference type="ARBA" id="ARBA00004123"/>
    </source>
</evidence>
<feature type="compositionally biased region" description="Basic and acidic residues" evidence="4">
    <location>
        <begin position="1399"/>
        <end position="1408"/>
    </location>
</feature>
<keyword evidence="7" id="KW-1185">Reference proteome</keyword>
<dbReference type="Gene3D" id="2.60.120.650">
    <property type="entry name" value="Cupin"/>
    <property type="match status" value="1"/>
</dbReference>
<dbReference type="SMART" id="SM00558">
    <property type="entry name" value="JmjC"/>
    <property type="match status" value="1"/>
</dbReference>
<feature type="compositionally biased region" description="Polar residues" evidence="4">
    <location>
        <begin position="327"/>
        <end position="336"/>
    </location>
</feature>
<feature type="region of interest" description="Disordered" evidence="4">
    <location>
        <begin position="1295"/>
        <end position="1371"/>
    </location>
</feature>
<feature type="compositionally biased region" description="Polar residues" evidence="4">
    <location>
        <begin position="68"/>
        <end position="79"/>
    </location>
</feature>
<evidence type="ECO:0000256" key="2">
    <source>
        <dbReference type="ARBA" id="ARBA00022723"/>
    </source>
</evidence>
<dbReference type="GO" id="GO:0032454">
    <property type="term" value="F:histone H3K9 demethylase activity"/>
    <property type="evidence" value="ECO:0007669"/>
    <property type="project" value="InterPro"/>
</dbReference>
<feature type="compositionally biased region" description="Basic and acidic residues" evidence="4">
    <location>
        <begin position="1415"/>
        <end position="1440"/>
    </location>
</feature>
<feature type="compositionally biased region" description="Low complexity" evidence="4">
    <location>
        <begin position="265"/>
        <end position="278"/>
    </location>
</feature>
<dbReference type="GO" id="GO:0003712">
    <property type="term" value="F:transcription coregulator activity"/>
    <property type="evidence" value="ECO:0007669"/>
    <property type="project" value="TreeGrafter"/>
</dbReference>
<dbReference type="GO" id="GO:0046872">
    <property type="term" value="F:metal ion binding"/>
    <property type="evidence" value="ECO:0007669"/>
    <property type="project" value="UniProtKB-KW"/>
</dbReference>
<protein>
    <recommendedName>
        <fullName evidence="5">JmjC domain-containing protein</fullName>
    </recommendedName>
</protein>
<feature type="compositionally biased region" description="Acidic residues" evidence="4">
    <location>
        <begin position="448"/>
        <end position="459"/>
    </location>
</feature>
<feature type="compositionally biased region" description="Acidic residues" evidence="4">
    <location>
        <begin position="168"/>
        <end position="184"/>
    </location>
</feature>
<feature type="compositionally biased region" description="Polar residues" evidence="4">
    <location>
        <begin position="346"/>
        <end position="356"/>
    </location>
</feature>
<gene>
    <name evidence="6" type="ORF">L201_000065</name>
</gene>
<dbReference type="InterPro" id="IPR003347">
    <property type="entry name" value="JmjC_dom"/>
</dbReference>
<feature type="region of interest" description="Disordered" evidence="4">
    <location>
        <begin position="1485"/>
        <end position="1524"/>
    </location>
</feature>
<keyword evidence="3" id="KW-0539">Nucleus</keyword>
<feature type="compositionally biased region" description="Acidic residues" evidence="4">
    <location>
        <begin position="100"/>
        <end position="110"/>
    </location>
</feature>
<comment type="subcellular location">
    <subcellularLocation>
        <location evidence="1">Nucleus</location>
    </subcellularLocation>
</comment>
<feature type="region of interest" description="Disordered" evidence="4">
    <location>
        <begin position="740"/>
        <end position="764"/>
    </location>
</feature>
<feature type="compositionally biased region" description="Basic residues" evidence="4">
    <location>
        <begin position="498"/>
        <end position="518"/>
    </location>
</feature>
<feature type="compositionally biased region" description="Acidic residues" evidence="4">
    <location>
        <begin position="202"/>
        <end position="224"/>
    </location>
</feature>
<name>A0AAX4JJN7_9TREE</name>
<evidence type="ECO:0000256" key="3">
    <source>
        <dbReference type="ARBA" id="ARBA00023242"/>
    </source>
</evidence>
<feature type="compositionally biased region" description="Basic and acidic residues" evidence="4">
    <location>
        <begin position="742"/>
        <end position="753"/>
    </location>
</feature>